<feature type="compositionally biased region" description="Acidic residues" evidence="3">
    <location>
        <begin position="168"/>
        <end position="187"/>
    </location>
</feature>
<feature type="compositionally biased region" description="Low complexity" evidence="3">
    <location>
        <begin position="472"/>
        <end position="488"/>
    </location>
</feature>
<dbReference type="InterPro" id="IPR036028">
    <property type="entry name" value="SH3-like_dom_sf"/>
</dbReference>
<feature type="compositionally biased region" description="Low complexity" evidence="3">
    <location>
        <begin position="270"/>
        <end position="290"/>
    </location>
</feature>
<feature type="region of interest" description="Disordered" evidence="3">
    <location>
        <begin position="638"/>
        <end position="814"/>
    </location>
</feature>
<dbReference type="GO" id="GO:0030950">
    <property type="term" value="P:establishment or maintenance of actin cytoskeleton polarity"/>
    <property type="evidence" value="ECO:0007669"/>
    <property type="project" value="TreeGrafter"/>
</dbReference>
<evidence type="ECO:0000313" key="5">
    <source>
        <dbReference type="EMBL" id="CDP38348.1"/>
    </source>
</evidence>
<feature type="region of interest" description="Disordered" evidence="3">
    <location>
        <begin position="119"/>
        <end position="138"/>
    </location>
</feature>
<feature type="compositionally biased region" description="Acidic residues" evidence="3">
    <location>
        <begin position="149"/>
        <end position="161"/>
    </location>
</feature>
<evidence type="ECO:0000256" key="1">
    <source>
        <dbReference type="ARBA" id="ARBA00022443"/>
    </source>
</evidence>
<feature type="compositionally biased region" description="Low complexity" evidence="3">
    <location>
        <begin position="345"/>
        <end position="355"/>
    </location>
</feature>
<feature type="domain" description="SH3" evidence="4">
    <location>
        <begin position="25"/>
        <end position="86"/>
    </location>
</feature>
<dbReference type="GO" id="GO:0015630">
    <property type="term" value="C:microtubule cytoskeleton"/>
    <property type="evidence" value="ECO:0007669"/>
    <property type="project" value="TreeGrafter"/>
</dbReference>
<dbReference type="PANTHER" id="PTHR47775:SF1">
    <property type="entry name" value="BUD SITE SELECTION PROTEIN 14"/>
    <property type="match status" value="1"/>
</dbReference>
<dbReference type="PANTHER" id="PTHR47775">
    <property type="entry name" value="BUD SITE SELECTION PROTEIN 14"/>
    <property type="match status" value="1"/>
</dbReference>
<dbReference type="AlphaFoldDB" id="A0A060TBK8"/>
<dbReference type="SMART" id="SM00326">
    <property type="entry name" value="SH3"/>
    <property type="match status" value="1"/>
</dbReference>
<evidence type="ECO:0000256" key="3">
    <source>
        <dbReference type="SAM" id="MobiDB-lite"/>
    </source>
</evidence>
<dbReference type="GO" id="GO:0051286">
    <property type="term" value="C:cell tip"/>
    <property type="evidence" value="ECO:0007669"/>
    <property type="project" value="TreeGrafter"/>
</dbReference>
<reference evidence="5" key="2">
    <citation type="submission" date="2014-06" db="EMBL/GenBank/DDBJ databases">
        <title>The complete genome of Blastobotrys (Arxula) adeninivorans LS3 - a yeast of biotechnological interest.</title>
        <authorList>
            <person name="Kunze G."/>
            <person name="Gaillardin C."/>
            <person name="Czernicka M."/>
            <person name="Durrens P."/>
            <person name="Martin T."/>
            <person name="Boer E."/>
            <person name="Gabaldon T."/>
            <person name="Cruz J."/>
            <person name="Talla E."/>
            <person name="Marck C."/>
            <person name="Goffeau A."/>
            <person name="Barbe V."/>
            <person name="Baret P."/>
            <person name="Baronian K."/>
            <person name="Beier S."/>
            <person name="Bleykasten C."/>
            <person name="Bode R."/>
            <person name="Casaregola S."/>
            <person name="Despons L."/>
            <person name="Fairhead C."/>
            <person name="Giersberg M."/>
            <person name="Gierski P."/>
            <person name="Hahnel U."/>
            <person name="Hartmann A."/>
            <person name="Jankowska D."/>
            <person name="Jubin C."/>
            <person name="Jung P."/>
            <person name="Lafontaine I."/>
            <person name="Leh-Louis V."/>
            <person name="Lemaire M."/>
            <person name="Marcet-Houben M."/>
            <person name="Mascher M."/>
            <person name="Morel G."/>
            <person name="Richard G.-F."/>
            <person name="Riechen J."/>
            <person name="Sacerdot C."/>
            <person name="Sarkar A."/>
            <person name="Savel G."/>
            <person name="Schacherer J."/>
            <person name="Sherman D."/>
            <person name="Straub M.-L."/>
            <person name="Stein N."/>
            <person name="Thierry A."/>
            <person name="Trautwein-Schult A."/>
            <person name="Westhof E."/>
            <person name="Worch S."/>
            <person name="Dujon B."/>
            <person name="Souciet J.-L."/>
            <person name="Wincker P."/>
            <person name="Scholz U."/>
            <person name="Neuveglise N."/>
        </authorList>
    </citation>
    <scope>NUCLEOTIDE SEQUENCE</scope>
    <source>
        <strain evidence="5">LS3</strain>
    </source>
</reference>
<reference evidence="5" key="1">
    <citation type="submission" date="2014-02" db="EMBL/GenBank/DDBJ databases">
        <authorList>
            <person name="Genoscope - CEA"/>
        </authorList>
    </citation>
    <scope>NUCLEOTIDE SEQUENCE</scope>
    <source>
        <strain evidence="5">LS3</strain>
    </source>
</reference>
<organism evidence="5">
    <name type="scientific">Blastobotrys adeninivorans</name>
    <name type="common">Yeast</name>
    <name type="synonym">Arxula adeninivorans</name>
    <dbReference type="NCBI Taxonomy" id="409370"/>
    <lineage>
        <taxon>Eukaryota</taxon>
        <taxon>Fungi</taxon>
        <taxon>Dikarya</taxon>
        <taxon>Ascomycota</taxon>
        <taxon>Saccharomycotina</taxon>
        <taxon>Dipodascomycetes</taxon>
        <taxon>Dipodascales</taxon>
        <taxon>Trichomonascaceae</taxon>
        <taxon>Blastobotrys</taxon>
    </lineage>
</organism>
<dbReference type="GO" id="GO:0008104">
    <property type="term" value="P:intracellular protein localization"/>
    <property type="evidence" value="ECO:0007669"/>
    <property type="project" value="TreeGrafter"/>
</dbReference>
<keyword evidence="1 2" id="KW-0728">SH3 domain</keyword>
<protein>
    <submittedName>
        <fullName evidence="5">ARAD1D32670p</fullName>
    </submittedName>
</protein>
<feature type="compositionally biased region" description="Polar residues" evidence="3">
    <location>
        <begin position="834"/>
        <end position="847"/>
    </location>
</feature>
<evidence type="ECO:0000256" key="2">
    <source>
        <dbReference type="PROSITE-ProRule" id="PRU00192"/>
    </source>
</evidence>
<dbReference type="Pfam" id="PF00018">
    <property type="entry name" value="SH3_1"/>
    <property type="match status" value="1"/>
</dbReference>
<name>A0A060TBK8_BLAAD</name>
<feature type="region of interest" description="Disordered" evidence="3">
    <location>
        <begin position="917"/>
        <end position="937"/>
    </location>
</feature>
<feature type="compositionally biased region" description="Low complexity" evidence="3">
    <location>
        <begin position="378"/>
        <end position="405"/>
    </location>
</feature>
<dbReference type="Gene3D" id="2.30.30.40">
    <property type="entry name" value="SH3 Domains"/>
    <property type="match status" value="1"/>
</dbReference>
<feature type="region of interest" description="Disordered" evidence="3">
    <location>
        <begin position="148"/>
        <end position="556"/>
    </location>
</feature>
<dbReference type="SUPFAM" id="SSF50044">
    <property type="entry name" value="SH3-domain"/>
    <property type="match status" value="1"/>
</dbReference>
<feature type="compositionally biased region" description="Polar residues" evidence="3">
    <location>
        <begin position="406"/>
        <end position="425"/>
    </location>
</feature>
<feature type="region of interest" description="Disordered" evidence="3">
    <location>
        <begin position="827"/>
        <end position="901"/>
    </location>
</feature>
<feature type="compositionally biased region" description="Acidic residues" evidence="3">
    <location>
        <begin position="220"/>
        <end position="237"/>
    </location>
</feature>
<evidence type="ECO:0000259" key="4">
    <source>
        <dbReference type="PROSITE" id="PS50002"/>
    </source>
</evidence>
<feature type="compositionally biased region" description="Polar residues" evidence="3">
    <location>
        <begin position="189"/>
        <end position="205"/>
    </location>
</feature>
<sequence>MPEDVADDDLFDQLSSSPSIHEDEIDFQYVYALRNFVATEQGQANAYKGDAMILLNDANSYWWLVRMVRDSSVGFLPAEHIETPFERLARLNKHRNGDICSPGTSGMSTSKAFGKMFKSKKKASTTTSSGKKSVSFNPNSVYVSASDFEYSDEDDEDEAVDQENGTLQDEEDQLEHIDNDEEHDNENELATNHDPQPDEQQQLHSQHGGMAAYRGRDGDNKDDEEADEEDNGEPDDPNSDRITIIKERPRLSAAQDSFEMAPLNVAKVRQQPSSGPNQQSQQPQQQTSPQKRGIFSLRSRKSKEDLASSSPNPDKKRPSVKPKSSVEQFTVRRPSDVDRSMGYRAASGDSADSNGAPGGSSIGNLFRRRKSKDNLQAPPSQGNNSSGPSSRLSQYSASSATSADSGQTVEHNPGNSEARSVNRTEPLNIPEKKVESPDLSQMGYPRWSTDRDVSIQSESAFRANPLAASKAPQQQQQPQQQPQQQQQQDARPQAKSGPNRQHPWGRNGPSPSRPGPGNGRADLPSSGEPIGAPMLDAFSNEGGPYPQATRLPPPRYNNARNNAMKRQSVPAVLPRTDEAVSNSRWANKRASAYEGANGKWANKRASAYETGATGRMMPPFNGGRVSPVRNGPILAAAQSGRTSPVRNGRISPQRDLMGGRESPVRNGRISPQRDLMMGGRESPIRNGRISPQRDLMSGRDSPVRNGRMSPQRDPMGGRESPTRNGRALGRQSPVRLAPHRPSPQRYGGNRAGRNSPAGSAWQKRSEDGPYGSDSEMSLNQSREPLLASPARQDDEYLSEDDEGPSLLEGHASPLGFHHKRLTRIETDEEEVQDKNQNQDQDLATPQISRAAVSRDMINDTTETTTTTNTKTVTSNDDTRNDNRNVANHGNNGDEDDVEVTETRTLDRAVDKAITELRSYSSTSGSPPCLERRMDEAEDSLASEQEDTPVLMTDMNGGSSWNGSTSSLSLRRVATNNSTNGLMNPSNGSQAVAQKLEDLTLDDLHPDIVPIFKDTTDRLGQLSTKLDQLLKSYR</sequence>
<proteinExistence type="predicted"/>
<dbReference type="InterPro" id="IPR053039">
    <property type="entry name" value="Polarity_Bud-Selection_Reg"/>
</dbReference>
<accession>A0A060TBK8</accession>
<dbReference type="EMBL" id="HG937694">
    <property type="protein sequence ID" value="CDP38348.1"/>
    <property type="molecule type" value="Genomic_DNA"/>
</dbReference>
<dbReference type="PROSITE" id="PS50002">
    <property type="entry name" value="SH3"/>
    <property type="match status" value="1"/>
</dbReference>
<dbReference type="InterPro" id="IPR001452">
    <property type="entry name" value="SH3_domain"/>
</dbReference>
<feature type="compositionally biased region" description="Low complexity" evidence="3">
    <location>
        <begin position="124"/>
        <end position="133"/>
    </location>
</feature>
<feature type="compositionally biased region" description="Low complexity" evidence="3">
    <location>
        <begin position="858"/>
        <end position="875"/>
    </location>
</feature>
<gene>
    <name evidence="5" type="ORF">GNLVRS02_ARAD1D32670g</name>
</gene>